<reference evidence="2" key="1">
    <citation type="journal article" date="2014" name="Front. Microbiol.">
        <title>High frequency of phylogenetically diverse reductive dehalogenase-homologous genes in deep subseafloor sedimentary metagenomes.</title>
        <authorList>
            <person name="Kawai M."/>
            <person name="Futagami T."/>
            <person name="Toyoda A."/>
            <person name="Takaki Y."/>
            <person name="Nishi S."/>
            <person name="Hori S."/>
            <person name="Arai W."/>
            <person name="Tsubouchi T."/>
            <person name="Morono Y."/>
            <person name="Uchiyama I."/>
            <person name="Ito T."/>
            <person name="Fujiyama A."/>
            <person name="Inagaki F."/>
            <person name="Takami H."/>
        </authorList>
    </citation>
    <scope>NUCLEOTIDE SEQUENCE</scope>
    <source>
        <strain evidence="2">Expedition CK06-06</strain>
    </source>
</reference>
<comment type="caution">
    <text evidence="2">The sequence shown here is derived from an EMBL/GenBank/DDBJ whole genome shotgun (WGS) entry which is preliminary data.</text>
</comment>
<dbReference type="PROSITE" id="PS50125">
    <property type="entry name" value="GUANYLATE_CYCLASE_2"/>
    <property type="match status" value="1"/>
</dbReference>
<sequence length="241" mass="27054">GLNSPLAAISATNIPKRSDVLLLNSYRLRGYESDLRSTFQIQKETGNFDEIKSCEDLLRIRIKATDAIRKNFEKKTVILIADLKEFTPRTEEDCVEAAEAVQRLSDILNEEVSKNGGKGTPTEGDSYVASFDQVEEAITTALDTMNRLAEYNNRVEPKRQIMVRIGINSGFAIFMRGQPFIGSVLNLAARAMKEVDPGKICVTRYALKTVKNPKKLRFHTLGLKTLKGIQNPVELYEVERV</sequence>
<dbReference type="GO" id="GO:0006171">
    <property type="term" value="P:cAMP biosynthetic process"/>
    <property type="evidence" value="ECO:0007669"/>
    <property type="project" value="TreeGrafter"/>
</dbReference>
<dbReference type="GO" id="GO:0035556">
    <property type="term" value="P:intracellular signal transduction"/>
    <property type="evidence" value="ECO:0007669"/>
    <property type="project" value="InterPro"/>
</dbReference>
<dbReference type="Pfam" id="PF00211">
    <property type="entry name" value="Guanylate_cyc"/>
    <property type="match status" value="1"/>
</dbReference>
<protein>
    <recommendedName>
        <fullName evidence="1">Guanylate cyclase domain-containing protein</fullName>
    </recommendedName>
</protein>
<accession>X0V0G4</accession>
<dbReference type="AlphaFoldDB" id="X0V0G4"/>
<dbReference type="PANTHER" id="PTHR43081:SF19">
    <property type="entry name" value="PH-SENSITIVE ADENYLATE CYCLASE RV1264"/>
    <property type="match status" value="1"/>
</dbReference>
<dbReference type="Gene3D" id="3.30.70.1230">
    <property type="entry name" value="Nucleotide cyclase"/>
    <property type="match status" value="1"/>
</dbReference>
<dbReference type="PANTHER" id="PTHR43081">
    <property type="entry name" value="ADENYLATE CYCLASE, TERMINAL-DIFFERENTIATION SPECIFIC-RELATED"/>
    <property type="match status" value="1"/>
</dbReference>
<dbReference type="SUPFAM" id="SSF55073">
    <property type="entry name" value="Nucleotide cyclase"/>
    <property type="match status" value="1"/>
</dbReference>
<feature type="non-terminal residue" evidence="2">
    <location>
        <position position="1"/>
    </location>
</feature>
<gene>
    <name evidence="2" type="ORF">S01H1_28010</name>
</gene>
<evidence type="ECO:0000259" key="1">
    <source>
        <dbReference type="PROSITE" id="PS50125"/>
    </source>
</evidence>
<dbReference type="InterPro" id="IPR029787">
    <property type="entry name" value="Nucleotide_cyclase"/>
</dbReference>
<dbReference type="InterPro" id="IPR001054">
    <property type="entry name" value="A/G_cyclase"/>
</dbReference>
<name>X0V0G4_9ZZZZ</name>
<proteinExistence type="predicted"/>
<feature type="domain" description="Guanylate cyclase" evidence="1">
    <location>
        <begin position="77"/>
        <end position="192"/>
    </location>
</feature>
<dbReference type="CDD" id="cd07302">
    <property type="entry name" value="CHD"/>
    <property type="match status" value="1"/>
</dbReference>
<dbReference type="EMBL" id="BARS01017094">
    <property type="protein sequence ID" value="GAF94150.1"/>
    <property type="molecule type" value="Genomic_DNA"/>
</dbReference>
<evidence type="ECO:0000313" key="2">
    <source>
        <dbReference type="EMBL" id="GAF94150.1"/>
    </source>
</evidence>
<dbReference type="InterPro" id="IPR050697">
    <property type="entry name" value="Adenylyl/Guanylyl_Cyclase_3/4"/>
</dbReference>
<organism evidence="2">
    <name type="scientific">marine sediment metagenome</name>
    <dbReference type="NCBI Taxonomy" id="412755"/>
    <lineage>
        <taxon>unclassified sequences</taxon>
        <taxon>metagenomes</taxon>
        <taxon>ecological metagenomes</taxon>
    </lineage>
</organism>